<proteinExistence type="predicted"/>
<accession>A0A284RVD2</accession>
<evidence type="ECO:0000313" key="1">
    <source>
        <dbReference type="EMBL" id="SJL12704.1"/>
    </source>
</evidence>
<protein>
    <submittedName>
        <fullName evidence="1">Uncharacterized protein</fullName>
    </submittedName>
</protein>
<sequence>MLLWGFTAIKKLLNFEVVEYLEPARDGETAKYSPPHYHPNANVLLANFKSQELAETLRRDRTIPSLTMQNYLNTCRHNAEKRIYGSDEPGSVARVKRDDNAIDWKERFQLQRYTNNSKPPS</sequence>
<gene>
    <name evidence="1" type="ORF">ARMOST_16135</name>
</gene>
<organism evidence="1 2">
    <name type="scientific">Armillaria ostoyae</name>
    <name type="common">Armillaria root rot fungus</name>
    <dbReference type="NCBI Taxonomy" id="47428"/>
    <lineage>
        <taxon>Eukaryota</taxon>
        <taxon>Fungi</taxon>
        <taxon>Dikarya</taxon>
        <taxon>Basidiomycota</taxon>
        <taxon>Agaricomycotina</taxon>
        <taxon>Agaricomycetes</taxon>
        <taxon>Agaricomycetidae</taxon>
        <taxon>Agaricales</taxon>
        <taxon>Marasmiineae</taxon>
        <taxon>Physalacriaceae</taxon>
        <taxon>Armillaria</taxon>
    </lineage>
</organism>
<dbReference type="EMBL" id="FUEG01000018">
    <property type="protein sequence ID" value="SJL12704.1"/>
    <property type="molecule type" value="Genomic_DNA"/>
</dbReference>
<dbReference type="AlphaFoldDB" id="A0A284RVD2"/>
<name>A0A284RVD2_ARMOS</name>
<dbReference type="Proteomes" id="UP000219338">
    <property type="component" value="Unassembled WGS sequence"/>
</dbReference>
<keyword evidence="2" id="KW-1185">Reference proteome</keyword>
<evidence type="ECO:0000313" key="2">
    <source>
        <dbReference type="Proteomes" id="UP000219338"/>
    </source>
</evidence>
<reference evidence="2" key="1">
    <citation type="journal article" date="2017" name="Nat. Ecol. Evol.">
        <title>Genome expansion and lineage-specific genetic innovations in the forest pathogenic fungi Armillaria.</title>
        <authorList>
            <person name="Sipos G."/>
            <person name="Prasanna A.N."/>
            <person name="Walter M.C."/>
            <person name="O'Connor E."/>
            <person name="Balint B."/>
            <person name="Krizsan K."/>
            <person name="Kiss B."/>
            <person name="Hess J."/>
            <person name="Varga T."/>
            <person name="Slot J."/>
            <person name="Riley R."/>
            <person name="Boka B."/>
            <person name="Rigling D."/>
            <person name="Barry K."/>
            <person name="Lee J."/>
            <person name="Mihaltcheva S."/>
            <person name="LaButti K."/>
            <person name="Lipzen A."/>
            <person name="Waldron R."/>
            <person name="Moloney N.M."/>
            <person name="Sperisen C."/>
            <person name="Kredics L."/>
            <person name="Vagvoelgyi C."/>
            <person name="Patrignani A."/>
            <person name="Fitzpatrick D."/>
            <person name="Nagy I."/>
            <person name="Doyle S."/>
            <person name="Anderson J.B."/>
            <person name="Grigoriev I.V."/>
            <person name="Gueldener U."/>
            <person name="Muensterkoetter M."/>
            <person name="Nagy L.G."/>
        </authorList>
    </citation>
    <scope>NUCLEOTIDE SEQUENCE [LARGE SCALE GENOMIC DNA]</scope>
    <source>
        <strain evidence="2">C18/9</strain>
    </source>
</reference>
<dbReference type="OrthoDB" id="3042726at2759"/>